<evidence type="ECO:0000256" key="1">
    <source>
        <dbReference type="ARBA" id="ARBA00004127"/>
    </source>
</evidence>
<dbReference type="EMBL" id="JAGGKX010000006">
    <property type="protein sequence ID" value="MBP1969433.1"/>
    <property type="molecule type" value="Genomic_DNA"/>
</dbReference>
<evidence type="ECO:0000313" key="4">
    <source>
        <dbReference type="EMBL" id="MBP1969433.1"/>
    </source>
</evidence>
<sequence>MANTKFSNVQFQVSTYQKQLTAIRALVHVSSNVIFRNKTISIPLGTAYAVWVGLGAAGAVLMGVMFFNEAYRLETNPLFLYVW</sequence>
<evidence type="ECO:0000256" key="2">
    <source>
        <dbReference type="RuleBase" id="RU003942"/>
    </source>
</evidence>
<dbReference type="Proteomes" id="UP001519345">
    <property type="component" value="Unassembled WGS sequence"/>
</dbReference>
<evidence type="ECO:0000256" key="3">
    <source>
        <dbReference type="SAM" id="Phobius"/>
    </source>
</evidence>
<proteinExistence type="inferred from homology"/>
<name>A0ABS4IER8_9BACI</name>
<dbReference type="SUPFAM" id="SSF103481">
    <property type="entry name" value="Multidrug resistance efflux transporter EmrE"/>
    <property type="match status" value="1"/>
</dbReference>
<accession>A0ABS4IER8</accession>
<reference evidence="4 5" key="1">
    <citation type="submission" date="2021-03" db="EMBL/GenBank/DDBJ databases">
        <title>Genomic Encyclopedia of Type Strains, Phase IV (KMG-IV): sequencing the most valuable type-strain genomes for metagenomic binning, comparative biology and taxonomic classification.</title>
        <authorList>
            <person name="Goeker M."/>
        </authorList>
    </citation>
    <scope>NUCLEOTIDE SEQUENCE [LARGE SCALE GENOMIC DNA]</scope>
    <source>
        <strain evidence="4 5">DSM 25609</strain>
    </source>
</reference>
<keyword evidence="3" id="KW-0472">Membrane</keyword>
<dbReference type="InterPro" id="IPR045324">
    <property type="entry name" value="Small_multidrug_res"/>
</dbReference>
<gene>
    <name evidence="4" type="ORF">J2Z83_001537</name>
</gene>
<dbReference type="InterPro" id="IPR037185">
    <property type="entry name" value="EmrE-like"/>
</dbReference>
<keyword evidence="5" id="KW-1185">Reference proteome</keyword>
<comment type="subcellular location">
    <subcellularLocation>
        <location evidence="2">Cell membrane</location>
        <topology evidence="2">Multi-pass membrane protein</topology>
    </subcellularLocation>
    <subcellularLocation>
        <location evidence="1">Endomembrane system</location>
        <topology evidence="1">Multi-pass membrane protein</topology>
    </subcellularLocation>
</comment>
<dbReference type="Pfam" id="PF00893">
    <property type="entry name" value="Multi_Drug_Res"/>
    <property type="match status" value="1"/>
</dbReference>
<organism evidence="4 5">
    <name type="scientific">Virgibacillus natechei</name>
    <dbReference type="NCBI Taxonomy" id="1216297"/>
    <lineage>
        <taxon>Bacteria</taxon>
        <taxon>Bacillati</taxon>
        <taxon>Bacillota</taxon>
        <taxon>Bacilli</taxon>
        <taxon>Bacillales</taxon>
        <taxon>Bacillaceae</taxon>
        <taxon>Virgibacillus</taxon>
    </lineage>
</organism>
<keyword evidence="3" id="KW-1133">Transmembrane helix</keyword>
<dbReference type="Gene3D" id="1.10.3730.20">
    <property type="match status" value="1"/>
</dbReference>
<evidence type="ECO:0000313" key="5">
    <source>
        <dbReference type="Proteomes" id="UP001519345"/>
    </source>
</evidence>
<feature type="transmembrane region" description="Helical" evidence="3">
    <location>
        <begin position="48"/>
        <end position="67"/>
    </location>
</feature>
<comment type="caution">
    <text evidence="4">The sequence shown here is derived from an EMBL/GenBank/DDBJ whole genome shotgun (WGS) entry which is preliminary data.</text>
</comment>
<protein>
    <submittedName>
        <fullName evidence="4">Multidrug transporter EmrE-like cation transporter</fullName>
    </submittedName>
</protein>
<comment type="similarity">
    <text evidence="2">Belongs to the drug/metabolite transporter (DMT) superfamily. Small multidrug resistance (SMR) (TC 2.A.7.1) family.</text>
</comment>
<keyword evidence="2 3" id="KW-0812">Transmembrane</keyword>